<evidence type="ECO:0000313" key="2">
    <source>
        <dbReference type="Proteomes" id="UP000322234"/>
    </source>
</evidence>
<proteinExistence type="predicted"/>
<protein>
    <submittedName>
        <fullName evidence="1">Uncharacterized protein</fullName>
    </submittedName>
</protein>
<organism evidence="1 2">
    <name type="scientific">Bos mutus</name>
    <name type="common">wild yak</name>
    <dbReference type="NCBI Taxonomy" id="72004"/>
    <lineage>
        <taxon>Eukaryota</taxon>
        <taxon>Metazoa</taxon>
        <taxon>Chordata</taxon>
        <taxon>Craniata</taxon>
        <taxon>Vertebrata</taxon>
        <taxon>Euteleostomi</taxon>
        <taxon>Mammalia</taxon>
        <taxon>Eutheria</taxon>
        <taxon>Laurasiatheria</taxon>
        <taxon>Artiodactyla</taxon>
        <taxon>Ruminantia</taxon>
        <taxon>Pecora</taxon>
        <taxon>Bovidae</taxon>
        <taxon>Bovinae</taxon>
        <taxon>Bos</taxon>
    </lineage>
</organism>
<dbReference type="EMBL" id="VBQZ03000004">
    <property type="protein sequence ID" value="MXQ80322.1"/>
    <property type="molecule type" value="Genomic_DNA"/>
</dbReference>
<keyword evidence="2" id="KW-1185">Reference proteome</keyword>
<name>A0A6B0QTC8_9CETA</name>
<sequence>MGKHFKMVEVGENHRARDVDPDNREEQRILTLDRPSLLNSRSLSRTCAGEDFFHVVFLYERLGLSYLRDQRCTTNQVPADNGDWSYNFGVSIRGVMPLDPHSILTVSQGIPVGVQYTKRLTDVFSGSQHTENTWQTEAPGLLGQSTANDMSKMIPQFPEGLLHWGEGWVKFSMKRIHAMGKVSDSVNIWALLRRSYFHEAVN</sequence>
<gene>
    <name evidence="1" type="ORF">E5288_WYG006230</name>
</gene>
<dbReference type="AlphaFoldDB" id="A0A6B0QTC8"/>
<dbReference type="Proteomes" id="UP000322234">
    <property type="component" value="Unassembled WGS sequence"/>
</dbReference>
<evidence type="ECO:0000313" key="1">
    <source>
        <dbReference type="EMBL" id="MXQ80322.1"/>
    </source>
</evidence>
<comment type="caution">
    <text evidence="1">The sequence shown here is derived from an EMBL/GenBank/DDBJ whole genome shotgun (WGS) entry which is preliminary data.</text>
</comment>
<accession>A0A6B0QTC8</accession>
<reference evidence="1" key="1">
    <citation type="submission" date="2019-10" db="EMBL/GenBank/DDBJ databases">
        <title>The sequence and de novo assembly of the wild yak genome.</title>
        <authorList>
            <person name="Liu Y."/>
        </authorList>
    </citation>
    <scope>NUCLEOTIDE SEQUENCE [LARGE SCALE GENOMIC DNA]</scope>
    <source>
        <strain evidence="1">WY2019</strain>
    </source>
</reference>